<reference evidence="1" key="1">
    <citation type="submission" date="2018-02" db="EMBL/GenBank/DDBJ databases">
        <title>Rhizophora mucronata_Transcriptome.</title>
        <authorList>
            <person name="Meera S.P."/>
            <person name="Sreeshan A."/>
            <person name="Augustine A."/>
        </authorList>
    </citation>
    <scope>NUCLEOTIDE SEQUENCE</scope>
    <source>
        <tissue evidence="1">Leaf</tissue>
    </source>
</reference>
<evidence type="ECO:0000313" key="1">
    <source>
        <dbReference type="EMBL" id="MBX53407.1"/>
    </source>
</evidence>
<proteinExistence type="predicted"/>
<dbReference type="AlphaFoldDB" id="A0A2P2PFC6"/>
<protein>
    <submittedName>
        <fullName evidence="1">Uncharacterized protein</fullName>
    </submittedName>
</protein>
<sequence length="38" mass="4500">MQTCCCTGIVSLTREPNDKDLDTFWRFRIESSSFRSRI</sequence>
<organism evidence="1">
    <name type="scientific">Rhizophora mucronata</name>
    <name type="common">Asiatic mangrove</name>
    <dbReference type="NCBI Taxonomy" id="61149"/>
    <lineage>
        <taxon>Eukaryota</taxon>
        <taxon>Viridiplantae</taxon>
        <taxon>Streptophyta</taxon>
        <taxon>Embryophyta</taxon>
        <taxon>Tracheophyta</taxon>
        <taxon>Spermatophyta</taxon>
        <taxon>Magnoliopsida</taxon>
        <taxon>eudicotyledons</taxon>
        <taxon>Gunneridae</taxon>
        <taxon>Pentapetalae</taxon>
        <taxon>rosids</taxon>
        <taxon>fabids</taxon>
        <taxon>Malpighiales</taxon>
        <taxon>Rhizophoraceae</taxon>
        <taxon>Rhizophora</taxon>
    </lineage>
</organism>
<dbReference type="EMBL" id="GGEC01072923">
    <property type="protein sequence ID" value="MBX53407.1"/>
    <property type="molecule type" value="Transcribed_RNA"/>
</dbReference>
<accession>A0A2P2PFC6</accession>
<name>A0A2P2PFC6_RHIMU</name>